<dbReference type="STRING" id="307972.A0A2G8KNV5"/>
<sequence length="231" mass="26328">MCEHGDSAPSSTTNDEPHKQTTDENKNLPEDLPNPTGGDGKDSIKDDEKRSERDLQTFRKLYLQKRAQHIAAVDSLLETYEYEKTYQMVDLLITRMRTVVGTSRSTLVQKGFEPGMSFPTDEETKEALSIIMENAGLFGDMALKLPEITHACLEKKKSDVANILKWAITYSSDVGFWMNIVPKCSIWLLKSLTSFLKNLVSSILIDNSFSHLNPLETKRRKQNQIRKRDQE</sequence>
<reference evidence="2 3" key="1">
    <citation type="journal article" date="2017" name="PLoS Biol.">
        <title>The sea cucumber genome provides insights into morphological evolution and visceral regeneration.</title>
        <authorList>
            <person name="Zhang X."/>
            <person name="Sun L."/>
            <person name="Yuan J."/>
            <person name="Sun Y."/>
            <person name="Gao Y."/>
            <person name="Zhang L."/>
            <person name="Li S."/>
            <person name="Dai H."/>
            <person name="Hamel J.F."/>
            <person name="Liu C."/>
            <person name="Yu Y."/>
            <person name="Liu S."/>
            <person name="Lin W."/>
            <person name="Guo K."/>
            <person name="Jin S."/>
            <person name="Xu P."/>
            <person name="Storey K.B."/>
            <person name="Huan P."/>
            <person name="Zhang T."/>
            <person name="Zhou Y."/>
            <person name="Zhang J."/>
            <person name="Lin C."/>
            <person name="Li X."/>
            <person name="Xing L."/>
            <person name="Huo D."/>
            <person name="Sun M."/>
            <person name="Wang L."/>
            <person name="Mercier A."/>
            <person name="Li F."/>
            <person name="Yang H."/>
            <person name="Xiang J."/>
        </authorList>
    </citation>
    <scope>NUCLEOTIDE SEQUENCE [LARGE SCALE GENOMIC DNA]</scope>
    <source>
        <strain evidence="2">Shaxun</strain>
        <tissue evidence="2">Muscle</tissue>
    </source>
</reference>
<dbReference type="InterPro" id="IPR026321">
    <property type="entry name" value="CC134"/>
</dbReference>
<proteinExistence type="predicted"/>
<keyword evidence="3" id="KW-1185">Reference proteome</keyword>
<name>A0A2G8KNV5_STIJA</name>
<feature type="compositionally biased region" description="Basic and acidic residues" evidence="1">
    <location>
        <begin position="39"/>
        <end position="51"/>
    </location>
</feature>
<dbReference type="AlphaFoldDB" id="A0A2G8KNV5"/>
<protein>
    <submittedName>
        <fullName evidence="2">Putative coiled-coil domain-containing protein</fullName>
    </submittedName>
</protein>
<feature type="compositionally biased region" description="Basic and acidic residues" evidence="1">
    <location>
        <begin position="15"/>
        <end position="29"/>
    </location>
</feature>
<gene>
    <name evidence="2" type="ORF">BSL78_13431</name>
</gene>
<evidence type="ECO:0000256" key="1">
    <source>
        <dbReference type="SAM" id="MobiDB-lite"/>
    </source>
</evidence>
<dbReference type="Proteomes" id="UP000230750">
    <property type="component" value="Unassembled WGS sequence"/>
</dbReference>
<dbReference type="Pfam" id="PF15002">
    <property type="entry name" value="ERK-JNK_inhib"/>
    <property type="match status" value="1"/>
</dbReference>
<evidence type="ECO:0000313" key="2">
    <source>
        <dbReference type="EMBL" id="PIK49699.1"/>
    </source>
</evidence>
<feature type="region of interest" description="Disordered" evidence="1">
    <location>
        <begin position="1"/>
        <end position="51"/>
    </location>
</feature>
<comment type="caution">
    <text evidence="2">The sequence shown here is derived from an EMBL/GenBank/DDBJ whole genome shotgun (WGS) entry which is preliminary data.</text>
</comment>
<evidence type="ECO:0000313" key="3">
    <source>
        <dbReference type="Proteomes" id="UP000230750"/>
    </source>
</evidence>
<organism evidence="2 3">
    <name type="scientific">Stichopus japonicus</name>
    <name type="common">Sea cucumber</name>
    <dbReference type="NCBI Taxonomy" id="307972"/>
    <lineage>
        <taxon>Eukaryota</taxon>
        <taxon>Metazoa</taxon>
        <taxon>Echinodermata</taxon>
        <taxon>Eleutherozoa</taxon>
        <taxon>Echinozoa</taxon>
        <taxon>Holothuroidea</taxon>
        <taxon>Aspidochirotacea</taxon>
        <taxon>Aspidochirotida</taxon>
        <taxon>Stichopodidae</taxon>
        <taxon>Apostichopus</taxon>
    </lineage>
</organism>
<dbReference type="PANTHER" id="PTHR14735:SF1">
    <property type="entry name" value="COILED-COIL DOMAIN-CONTAINING PROTEIN 134"/>
    <property type="match status" value="1"/>
</dbReference>
<dbReference type="PANTHER" id="PTHR14735">
    <property type="entry name" value="COILED-COIL DOMAIN-CONTAINING PROTEIN 134"/>
    <property type="match status" value="1"/>
</dbReference>
<dbReference type="OrthoDB" id="5854099at2759"/>
<accession>A0A2G8KNV5</accession>
<dbReference type="EMBL" id="MRZV01000451">
    <property type="protein sequence ID" value="PIK49699.1"/>
    <property type="molecule type" value="Genomic_DNA"/>
</dbReference>